<evidence type="ECO:0000256" key="2">
    <source>
        <dbReference type="ARBA" id="ARBA00022801"/>
    </source>
</evidence>
<dbReference type="PANTHER" id="PTHR43817:SF1">
    <property type="entry name" value="HYDROLASE, FAMILY 43, PUTATIVE (AFU_ORTHOLOGUE AFUA_3G01660)-RELATED"/>
    <property type="match status" value="1"/>
</dbReference>
<dbReference type="GO" id="GO:0016787">
    <property type="term" value="F:hydrolase activity"/>
    <property type="evidence" value="ECO:0007669"/>
    <property type="project" value="UniProtKB-KW"/>
</dbReference>
<protein>
    <submittedName>
        <fullName evidence="3">Uncharacterized protein</fullName>
    </submittedName>
</protein>
<dbReference type="AlphaFoldDB" id="A0A1L7XA01"/>
<keyword evidence="2" id="KW-0378">Hydrolase</keyword>
<sequence>MLSENSGHIIPTAQMDIPRWDLQLRHQNNRHQRSNIADSSAHTEHPYQLKAQADREISLGTNRFHMHDYCLQPVETAYPGMTASLVLQSGTRLTDVAAFWGEEMNNGGPISYNSPYSIPVSYKQDVFSRADLLQLVAKDGKAVLAQLLALTNAGVPMLLQPTTPSRGLGSNDTDTEVAALATELWGLAGNGKVFVGNTSASVLTSIGLEPDFTFTSPSNDAALYFERNLSMLWATSGTPQIWDPMTEEVTPVIWSTALGRTEFNGYVFYPPVSSTYGKGHSAAGLYFALNSLELVEASTSTPTIIATVPGYYTGDWTHIAIVPTANLPTIYVNGTLVYTGTASSNIVHPNVDSKDSTTIMLHRFSGDIAGVAHPDFDVAHFSGTATYTTTFSTSHSSLPGTNKRLLLTLGSVENMAEVSLNSHDLGISWLPPYEIDITSAVRAGTNELSTAVTNLWVNRLVGDQNLPVEDVFNSTTQNFAIEAWLEWWESAMESGGAGEKAGERVTFAAWKHYNATAPLLASGLLGPVTLIWAVMEELESLKWS</sequence>
<dbReference type="InterPro" id="IPR008979">
    <property type="entry name" value="Galactose-bd-like_sf"/>
</dbReference>
<keyword evidence="1" id="KW-0732">Signal</keyword>
<keyword evidence="4" id="KW-1185">Reference proteome</keyword>
<accession>A0A1L7XA01</accession>
<evidence type="ECO:0000313" key="3">
    <source>
        <dbReference type="EMBL" id="CZR61851.1"/>
    </source>
</evidence>
<dbReference type="EMBL" id="FJOG01000019">
    <property type="protein sequence ID" value="CZR61851.1"/>
    <property type="molecule type" value="Genomic_DNA"/>
</dbReference>
<reference evidence="3 4" key="1">
    <citation type="submission" date="2016-03" db="EMBL/GenBank/DDBJ databases">
        <authorList>
            <person name="Ploux O."/>
        </authorList>
    </citation>
    <scope>NUCLEOTIDE SEQUENCE [LARGE SCALE GENOMIC DNA]</scope>
    <source>
        <strain evidence="3 4">UAMH 11012</strain>
    </source>
</reference>
<dbReference type="PANTHER" id="PTHR43817">
    <property type="entry name" value="GLYCOSYL HYDROLASE"/>
    <property type="match status" value="1"/>
</dbReference>
<evidence type="ECO:0000313" key="4">
    <source>
        <dbReference type="Proteomes" id="UP000184330"/>
    </source>
</evidence>
<proteinExistence type="predicted"/>
<dbReference type="SUPFAM" id="SSF49785">
    <property type="entry name" value="Galactose-binding domain-like"/>
    <property type="match status" value="1"/>
</dbReference>
<organism evidence="3 4">
    <name type="scientific">Phialocephala subalpina</name>
    <dbReference type="NCBI Taxonomy" id="576137"/>
    <lineage>
        <taxon>Eukaryota</taxon>
        <taxon>Fungi</taxon>
        <taxon>Dikarya</taxon>
        <taxon>Ascomycota</taxon>
        <taxon>Pezizomycotina</taxon>
        <taxon>Leotiomycetes</taxon>
        <taxon>Helotiales</taxon>
        <taxon>Mollisiaceae</taxon>
        <taxon>Phialocephala</taxon>
        <taxon>Phialocephala fortinii species complex</taxon>
    </lineage>
</organism>
<dbReference type="SUPFAM" id="SSF49899">
    <property type="entry name" value="Concanavalin A-like lectins/glucanases"/>
    <property type="match status" value="1"/>
</dbReference>
<name>A0A1L7XA01_9HELO</name>
<dbReference type="OrthoDB" id="5286712at2759"/>
<evidence type="ECO:0000256" key="1">
    <source>
        <dbReference type="ARBA" id="ARBA00022729"/>
    </source>
</evidence>
<dbReference type="InterPro" id="IPR013320">
    <property type="entry name" value="ConA-like_dom_sf"/>
</dbReference>
<dbReference type="Proteomes" id="UP000184330">
    <property type="component" value="Unassembled WGS sequence"/>
</dbReference>
<dbReference type="Gene3D" id="2.60.120.260">
    <property type="entry name" value="Galactose-binding domain-like"/>
    <property type="match status" value="1"/>
</dbReference>
<gene>
    <name evidence="3" type="ORF">PAC_11748</name>
</gene>
<dbReference type="NCBIfam" id="NF045579">
    <property type="entry name" value="rhamnoside_JR"/>
    <property type="match status" value="1"/>
</dbReference>